<organism evidence="2 3">
    <name type="scientific">Gymnopus androsaceus JB14</name>
    <dbReference type="NCBI Taxonomy" id="1447944"/>
    <lineage>
        <taxon>Eukaryota</taxon>
        <taxon>Fungi</taxon>
        <taxon>Dikarya</taxon>
        <taxon>Basidiomycota</taxon>
        <taxon>Agaricomycotina</taxon>
        <taxon>Agaricomycetes</taxon>
        <taxon>Agaricomycetidae</taxon>
        <taxon>Agaricales</taxon>
        <taxon>Marasmiineae</taxon>
        <taxon>Omphalotaceae</taxon>
        <taxon>Gymnopus</taxon>
    </lineage>
</organism>
<evidence type="ECO:0000256" key="1">
    <source>
        <dbReference type="SAM" id="Phobius"/>
    </source>
</evidence>
<keyword evidence="3" id="KW-1185">Reference proteome</keyword>
<evidence type="ECO:0000313" key="2">
    <source>
        <dbReference type="EMBL" id="KAE9394467.1"/>
    </source>
</evidence>
<evidence type="ECO:0000313" key="3">
    <source>
        <dbReference type="Proteomes" id="UP000799118"/>
    </source>
</evidence>
<dbReference type="Proteomes" id="UP000799118">
    <property type="component" value="Unassembled WGS sequence"/>
</dbReference>
<proteinExistence type="predicted"/>
<feature type="transmembrane region" description="Helical" evidence="1">
    <location>
        <begin position="12"/>
        <end position="35"/>
    </location>
</feature>
<name>A0A6A4HB60_9AGAR</name>
<feature type="transmembrane region" description="Helical" evidence="1">
    <location>
        <begin position="55"/>
        <end position="75"/>
    </location>
</feature>
<keyword evidence="1" id="KW-0472">Membrane</keyword>
<keyword evidence="1" id="KW-0812">Transmembrane</keyword>
<dbReference type="AlphaFoldDB" id="A0A6A4HB60"/>
<accession>A0A6A4HB60</accession>
<protein>
    <submittedName>
        <fullName evidence="2">Uncharacterized protein</fullName>
    </submittedName>
</protein>
<keyword evidence="1" id="KW-1133">Transmembrane helix</keyword>
<gene>
    <name evidence="2" type="ORF">BT96DRAFT_186648</name>
</gene>
<sequence length="76" mass="8397">MTSLRSIQTTTLPYSCILVPTSASYNVVSAVYPIPPFLLPLLVQVDRISKEVPNTVSLWSFMVIVMIACDSAACWF</sequence>
<reference evidence="2" key="1">
    <citation type="journal article" date="2019" name="Environ. Microbiol.">
        <title>Fungal ecological strategies reflected in gene transcription - a case study of two litter decomposers.</title>
        <authorList>
            <person name="Barbi F."/>
            <person name="Kohler A."/>
            <person name="Barry K."/>
            <person name="Baskaran P."/>
            <person name="Daum C."/>
            <person name="Fauchery L."/>
            <person name="Ihrmark K."/>
            <person name="Kuo A."/>
            <person name="LaButti K."/>
            <person name="Lipzen A."/>
            <person name="Morin E."/>
            <person name="Grigoriev I.V."/>
            <person name="Henrissat B."/>
            <person name="Lindahl B."/>
            <person name="Martin F."/>
        </authorList>
    </citation>
    <scope>NUCLEOTIDE SEQUENCE</scope>
    <source>
        <strain evidence="2">JB14</strain>
    </source>
</reference>
<dbReference type="EMBL" id="ML769549">
    <property type="protein sequence ID" value="KAE9394467.1"/>
    <property type="molecule type" value="Genomic_DNA"/>
</dbReference>